<reference evidence="5 6" key="1">
    <citation type="submission" date="2014-02" db="EMBL/GenBank/DDBJ databases">
        <title>Transposable element dynamics among asymbiotic and ectomycorrhizal Amanita fungi.</title>
        <authorList>
            <consortium name="DOE Joint Genome Institute"/>
            <person name="Hess J."/>
            <person name="Skrede I."/>
            <person name="Wolfe B."/>
            <person name="LaButti K."/>
            <person name="Ohm R.A."/>
            <person name="Grigoriev I.V."/>
            <person name="Pringle A."/>
        </authorList>
    </citation>
    <scope>NUCLEOTIDE SEQUENCE [LARGE SCALE GENOMIC DNA]</scope>
    <source>
        <strain evidence="5 6">SKay4041</strain>
    </source>
</reference>
<gene>
    <name evidence="5" type="ORF">AMATHDRAFT_378</name>
</gene>
<name>A0A2A9P1Z2_9AGAR</name>
<dbReference type="PANTHER" id="PTHR23236:SF51">
    <property type="entry name" value="NUCLEOLAR PROTEIN 6"/>
    <property type="match status" value="1"/>
</dbReference>
<feature type="region of interest" description="Disordered" evidence="3">
    <location>
        <begin position="55"/>
        <end position="140"/>
    </location>
</feature>
<dbReference type="GO" id="GO:0019843">
    <property type="term" value="F:rRNA binding"/>
    <property type="evidence" value="ECO:0007669"/>
    <property type="project" value="TreeGrafter"/>
</dbReference>
<feature type="compositionally biased region" description="Acidic residues" evidence="3">
    <location>
        <begin position="55"/>
        <end position="65"/>
    </location>
</feature>
<keyword evidence="6" id="KW-1185">Reference proteome</keyword>
<dbReference type="InterPro" id="IPR035979">
    <property type="entry name" value="RBD_domain_sf"/>
</dbReference>
<sequence>MPHSEQKLTKKQKKSLAFRQRTNVKKSTLINDGPVLEDKALCPADSAMENEMVAIDEGDTVEVDVVEAPTGQKHKPNQRNSKEATKKSMGMEKALDNVGDKKTTRSSKRKLEELRGDNSESFNKGEEVDEDVRQKRRKTEGDTHKRFILFVGNLKYTTTTDAIQEHFSSCDPPPVIRLLTPKPNANAKSSTKSKGCAFLEFTHRGALQQALKLHQSKLDGRLINVELTAGGGGKGEVRLKKLQNRNKDLHGQRKKKYQKPSKTAEEHPATGTNDLDQPQRYSLTSGIGQAPQKKRTWAVGEEEESKSKSKTRRKLSRNLGTGVNAIPVG</sequence>
<dbReference type="PROSITE" id="PS50102">
    <property type="entry name" value="RRM"/>
    <property type="match status" value="1"/>
</dbReference>
<dbReference type="Proteomes" id="UP000242287">
    <property type="component" value="Unassembled WGS sequence"/>
</dbReference>
<dbReference type="EMBL" id="KZ301969">
    <property type="protein sequence ID" value="PFH54852.1"/>
    <property type="molecule type" value="Genomic_DNA"/>
</dbReference>
<dbReference type="SUPFAM" id="SSF54928">
    <property type="entry name" value="RNA-binding domain, RBD"/>
    <property type="match status" value="1"/>
</dbReference>
<evidence type="ECO:0000259" key="4">
    <source>
        <dbReference type="PROSITE" id="PS50102"/>
    </source>
</evidence>
<proteinExistence type="predicted"/>
<feature type="region of interest" description="Disordered" evidence="3">
    <location>
        <begin position="1"/>
        <end position="20"/>
    </location>
</feature>
<evidence type="ECO:0000313" key="5">
    <source>
        <dbReference type="EMBL" id="PFH54852.1"/>
    </source>
</evidence>
<feature type="compositionally biased region" description="Polar residues" evidence="3">
    <location>
        <begin position="270"/>
        <end position="287"/>
    </location>
</feature>
<feature type="region of interest" description="Disordered" evidence="3">
    <location>
        <begin position="229"/>
        <end position="329"/>
    </location>
</feature>
<organism evidence="5 6">
    <name type="scientific">Amanita thiersii Skay4041</name>
    <dbReference type="NCBI Taxonomy" id="703135"/>
    <lineage>
        <taxon>Eukaryota</taxon>
        <taxon>Fungi</taxon>
        <taxon>Dikarya</taxon>
        <taxon>Basidiomycota</taxon>
        <taxon>Agaricomycotina</taxon>
        <taxon>Agaricomycetes</taxon>
        <taxon>Agaricomycetidae</taxon>
        <taxon>Agaricales</taxon>
        <taxon>Pluteineae</taxon>
        <taxon>Amanitaceae</taxon>
        <taxon>Amanita</taxon>
    </lineage>
</organism>
<protein>
    <recommendedName>
        <fullName evidence="4">RRM domain-containing protein</fullName>
    </recommendedName>
</protein>
<evidence type="ECO:0000256" key="2">
    <source>
        <dbReference type="PROSITE-ProRule" id="PRU00176"/>
    </source>
</evidence>
<keyword evidence="1 2" id="KW-0694">RNA-binding</keyword>
<evidence type="ECO:0000313" key="6">
    <source>
        <dbReference type="Proteomes" id="UP000242287"/>
    </source>
</evidence>
<dbReference type="GO" id="GO:0042274">
    <property type="term" value="P:ribosomal small subunit biogenesis"/>
    <property type="evidence" value="ECO:0007669"/>
    <property type="project" value="TreeGrafter"/>
</dbReference>
<feature type="compositionally biased region" description="Basic and acidic residues" evidence="3">
    <location>
        <begin position="80"/>
        <end position="126"/>
    </location>
</feature>
<accession>A0A2A9P1Z2</accession>
<evidence type="ECO:0000256" key="1">
    <source>
        <dbReference type="ARBA" id="ARBA00022884"/>
    </source>
</evidence>
<dbReference type="Gene3D" id="3.30.70.330">
    <property type="match status" value="1"/>
</dbReference>
<feature type="domain" description="RRM" evidence="4">
    <location>
        <begin position="147"/>
        <end position="230"/>
    </location>
</feature>
<dbReference type="InterPro" id="IPR000504">
    <property type="entry name" value="RRM_dom"/>
</dbReference>
<dbReference type="STRING" id="703135.A0A2A9P1Z2"/>
<dbReference type="GO" id="GO:0005730">
    <property type="term" value="C:nucleolus"/>
    <property type="evidence" value="ECO:0007669"/>
    <property type="project" value="TreeGrafter"/>
</dbReference>
<dbReference type="OrthoDB" id="167718at2759"/>
<evidence type="ECO:0000256" key="3">
    <source>
        <dbReference type="SAM" id="MobiDB-lite"/>
    </source>
</evidence>
<dbReference type="InterPro" id="IPR034228">
    <property type="entry name" value="Nop6_RRM"/>
</dbReference>
<dbReference type="InterPro" id="IPR012677">
    <property type="entry name" value="Nucleotide-bd_a/b_plait_sf"/>
</dbReference>
<dbReference type="AlphaFoldDB" id="A0A2A9P1Z2"/>
<feature type="compositionally biased region" description="Basic and acidic residues" evidence="3">
    <location>
        <begin position="235"/>
        <end position="251"/>
    </location>
</feature>
<dbReference type="Pfam" id="PF00076">
    <property type="entry name" value="RRM_1"/>
    <property type="match status" value="1"/>
</dbReference>
<dbReference type="SMART" id="SM00360">
    <property type="entry name" value="RRM"/>
    <property type="match status" value="1"/>
</dbReference>
<dbReference type="PANTHER" id="PTHR23236">
    <property type="entry name" value="EUKARYOTIC TRANSLATION INITIATION FACTOR 4B/4H"/>
    <property type="match status" value="1"/>
</dbReference>
<dbReference type="CDD" id="cd12400">
    <property type="entry name" value="RRM_Nop6"/>
    <property type="match status" value="1"/>
</dbReference>